<name>A0A9D4JGR3_DREPO</name>
<comment type="caution">
    <text evidence="2">The sequence shown here is derived from an EMBL/GenBank/DDBJ whole genome shotgun (WGS) entry which is preliminary data.</text>
</comment>
<dbReference type="Proteomes" id="UP000828390">
    <property type="component" value="Unassembled WGS sequence"/>
</dbReference>
<dbReference type="EMBL" id="JAIWYP010000006">
    <property type="protein sequence ID" value="KAH3809464.1"/>
    <property type="molecule type" value="Genomic_DNA"/>
</dbReference>
<evidence type="ECO:0000256" key="1">
    <source>
        <dbReference type="SAM" id="MobiDB-lite"/>
    </source>
</evidence>
<organism evidence="2 3">
    <name type="scientific">Dreissena polymorpha</name>
    <name type="common">Zebra mussel</name>
    <name type="synonym">Mytilus polymorpha</name>
    <dbReference type="NCBI Taxonomy" id="45954"/>
    <lineage>
        <taxon>Eukaryota</taxon>
        <taxon>Metazoa</taxon>
        <taxon>Spiralia</taxon>
        <taxon>Lophotrochozoa</taxon>
        <taxon>Mollusca</taxon>
        <taxon>Bivalvia</taxon>
        <taxon>Autobranchia</taxon>
        <taxon>Heteroconchia</taxon>
        <taxon>Euheterodonta</taxon>
        <taxon>Imparidentia</taxon>
        <taxon>Neoheterodontei</taxon>
        <taxon>Myida</taxon>
        <taxon>Dreissenoidea</taxon>
        <taxon>Dreissenidae</taxon>
        <taxon>Dreissena</taxon>
    </lineage>
</organism>
<evidence type="ECO:0000313" key="3">
    <source>
        <dbReference type="Proteomes" id="UP000828390"/>
    </source>
</evidence>
<feature type="compositionally biased region" description="Polar residues" evidence="1">
    <location>
        <begin position="19"/>
        <end position="37"/>
    </location>
</feature>
<protein>
    <submittedName>
        <fullName evidence="2">Uncharacterized protein</fullName>
    </submittedName>
</protein>
<reference evidence="2" key="2">
    <citation type="submission" date="2020-11" db="EMBL/GenBank/DDBJ databases">
        <authorList>
            <person name="McCartney M.A."/>
            <person name="Auch B."/>
            <person name="Kono T."/>
            <person name="Mallez S."/>
            <person name="Becker A."/>
            <person name="Gohl D.M."/>
            <person name="Silverstein K.A.T."/>
            <person name="Koren S."/>
            <person name="Bechman K.B."/>
            <person name="Herman A."/>
            <person name="Abrahante J.E."/>
            <person name="Garbe J."/>
        </authorList>
    </citation>
    <scope>NUCLEOTIDE SEQUENCE</scope>
    <source>
        <strain evidence="2">Duluth1</strain>
        <tissue evidence="2">Whole animal</tissue>
    </source>
</reference>
<sequence length="83" mass="9352">MRLNVIDDLMEQVCRHNATNESSLSNSALNKSESFQDAVSDPETFDPPTKRLKQRAIGFESSWKQDFTCLTEVEGICKRASAK</sequence>
<gene>
    <name evidence="2" type="ORF">DPMN_137835</name>
</gene>
<reference evidence="2" key="1">
    <citation type="journal article" date="2019" name="bioRxiv">
        <title>The Genome of the Zebra Mussel, Dreissena polymorpha: A Resource for Invasive Species Research.</title>
        <authorList>
            <person name="McCartney M.A."/>
            <person name="Auch B."/>
            <person name="Kono T."/>
            <person name="Mallez S."/>
            <person name="Zhang Y."/>
            <person name="Obille A."/>
            <person name="Becker A."/>
            <person name="Abrahante J.E."/>
            <person name="Garbe J."/>
            <person name="Badalamenti J.P."/>
            <person name="Herman A."/>
            <person name="Mangelson H."/>
            <person name="Liachko I."/>
            <person name="Sullivan S."/>
            <person name="Sone E.D."/>
            <person name="Koren S."/>
            <person name="Silverstein K.A.T."/>
            <person name="Beckman K.B."/>
            <person name="Gohl D.M."/>
        </authorList>
    </citation>
    <scope>NUCLEOTIDE SEQUENCE</scope>
    <source>
        <strain evidence="2">Duluth1</strain>
        <tissue evidence="2">Whole animal</tissue>
    </source>
</reference>
<evidence type="ECO:0000313" key="2">
    <source>
        <dbReference type="EMBL" id="KAH3809464.1"/>
    </source>
</evidence>
<proteinExistence type="predicted"/>
<feature type="region of interest" description="Disordered" evidence="1">
    <location>
        <begin position="19"/>
        <end position="49"/>
    </location>
</feature>
<keyword evidence="3" id="KW-1185">Reference proteome</keyword>
<accession>A0A9D4JGR3</accession>
<dbReference type="AlphaFoldDB" id="A0A9D4JGR3"/>